<protein>
    <submittedName>
        <fullName evidence="2">PC4/YdbC family ssDNA-binding protein</fullName>
    </submittedName>
</protein>
<reference evidence="2 3" key="1">
    <citation type="submission" date="2022-08" db="EMBL/GenBank/DDBJ databases">
        <title>Aerococcaceae sp. nov isolated from spoiled eye mask.</title>
        <authorList>
            <person name="Zhou G."/>
            <person name="Xie X.-B."/>
            <person name="Shi Q.-S."/>
            <person name="Wang Y.-S."/>
            <person name="Wen X."/>
            <person name="Peng H."/>
            <person name="Yang X.-J."/>
            <person name="Tao H.-B."/>
            <person name="Huang X.-M."/>
        </authorList>
    </citation>
    <scope>NUCLEOTIDE SEQUENCE [LARGE SCALE GENOMIC DNA]</scope>
    <source>
        <strain evidence="3">DM20194951</strain>
    </source>
</reference>
<evidence type="ECO:0000313" key="2">
    <source>
        <dbReference type="EMBL" id="UUX33195.1"/>
    </source>
</evidence>
<dbReference type="InterPro" id="IPR003173">
    <property type="entry name" value="PC4_C"/>
</dbReference>
<gene>
    <name evidence="2" type="ORF">NRE15_09810</name>
</gene>
<dbReference type="PIRSF" id="PIRSF037246">
    <property type="entry name" value="UCP037246"/>
    <property type="match status" value="1"/>
</dbReference>
<dbReference type="RefSeq" id="WP_313792698.1">
    <property type="nucleotide sequence ID" value="NZ_CP102453.1"/>
</dbReference>
<feature type="domain" description="Transcriptional coactivator p15 (PC4) C-terminal" evidence="1">
    <location>
        <begin position="19"/>
        <end position="66"/>
    </location>
</feature>
<dbReference type="EMBL" id="CP102453">
    <property type="protein sequence ID" value="UUX33195.1"/>
    <property type="molecule type" value="Genomic_DNA"/>
</dbReference>
<accession>A0ABY5P490</accession>
<dbReference type="Pfam" id="PF02229">
    <property type="entry name" value="PC4"/>
    <property type="match status" value="1"/>
</dbReference>
<dbReference type="InterPro" id="IPR017154">
    <property type="entry name" value="PC4-like"/>
</dbReference>
<keyword evidence="3" id="KW-1185">Reference proteome</keyword>
<evidence type="ECO:0000313" key="3">
    <source>
        <dbReference type="Proteomes" id="UP001315967"/>
    </source>
</evidence>
<organism evidence="2 3">
    <name type="scientific">Fundicoccus culcitae</name>
    <dbReference type="NCBI Taxonomy" id="2969821"/>
    <lineage>
        <taxon>Bacteria</taxon>
        <taxon>Bacillati</taxon>
        <taxon>Bacillota</taxon>
        <taxon>Bacilli</taxon>
        <taxon>Lactobacillales</taxon>
        <taxon>Aerococcaceae</taxon>
        <taxon>Fundicoccus</taxon>
    </lineage>
</organism>
<proteinExistence type="predicted"/>
<dbReference type="Proteomes" id="UP001315967">
    <property type="component" value="Chromosome"/>
</dbReference>
<evidence type="ECO:0000259" key="1">
    <source>
        <dbReference type="Pfam" id="PF02229"/>
    </source>
</evidence>
<dbReference type="Gene3D" id="2.30.31.70">
    <property type="match status" value="1"/>
</dbReference>
<name>A0ABY5P490_9LACT</name>
<sequence length="73" mass="8631">MANIEFEIKEHLGVLSENNKGWTKELTLTSWNNRQPSFDIRSWDPDYQKMSKGLTFTQEELVALRDLLNEMEL</sequence>